<dbReference type="EMBL" id="UINC01041922">
    <property type="protein sequence ID" value="SVB43846.1"/>
    <property type="molecule type" value="Genomic_DNA"/>
</dbReference>
<sequence>QFSDEEHDKGLDPEWLEILAHFYTPGRYLMHCAQMASAYLVHISPASTISNCAAFQAADCLRWVSHISYRTKELSITHPSIGFAEKEREIWEKNQSWQAFRELMERMLAAKDWAESFLALNIIAKPAIDEAFFRGLRNSGRRANDTLIALLAEAALRDSERSRRWTTSLVEMILSVSGNRSQMELLMDKWCPLANSAIENYCSSLPNQPGAVDLAMSNLKKFHSQLGL</sequence>
<protein>
    <recommendedName>
        <fullName evidence="4">Toluene monooxygenase</fullName>
    </recommendedName>
</protein>
<name>A0A382DZB3_9ZZZZ</name>
<dbReference type="InterPro" id="IPR012348">
    <property type="entry name" value="RNR-like"/>
</dbReference>
<keyword evidence="2" id="KW-0503">Monooxygenase</keyword>
<reference evidence="3" key="1">
    <citation type="submission" date="2018-05" db="EMBL/GenBank/DDBJ databases">
        <authorList>
            <person name="Lanie J.A."/>
            <person name="Ng W.-L."/>
            <person name="Kazmierczak K.M."/>
            <person name="Andrzejewski T.M."/>
            <person name="Davidsen T.M."/>
            <person name="Wayne K.J."/>
            <person name="Tettelin H."/>
            <person name="Glass J.I."/>
            <person name="Rusch D."/>
            <person name="Podicherti R."/>
            <person name="Tsui H.-C.T."/>
            <person name="Winkler M.E."/>
        </authorList>
    </citation>
    <scope>NUCLEOTIDE SEQUENCE</scope>
</reference>
<dbReference type="SUPFAM" id="SSF47240">
    <property type="entry name" value="Ferritin-like"/>
    <property type="match status" value="1"/>
</dbReference>
<dbReference type="AlphaFoldDB" id="A0A382DZB3"/>
<dbReference type="InterPro" id="IPR009078">
    <property type="entry name" value="Ferritin-like_SF"/>
</dbReference>
<evidence type="ECO:0008006" key="4">
    <source>
        <dbReference type="Google" id="ProtNLM"/>
    </source>
</evidence>
<proteinExistence type="predicted"/>
<evidence type="ECO:0000313" key="3">
    <source>
        <dbReference type="EMBL" id="SVB43846.1"/>
    </source>
</evidence>
<keyword evidence="1" id="KW-0560">Oxidoreductase</keyword>
<dbReference type="InterPro" id="IPR003430">
    <property type="entry name" value="Phenol_Hydrox"/>
</dbReference>
<dbReference type="Pfam" id="PF02332">
    <property type="entry name" value="Phenol_Hydrox"/>
    <property type="match status" value="1"/>
</dbReference>
<feature type="non-terminal residue" evidence="3">
    <location>
        <position position="1"/>
    </location>
</feature>
<gene>
    <name evidence="3" type="ORF">METZ01_LOCUS196700</name>
</gene>
<dbReference type="Gene3D" id="1.10.620.20">
    <property type="entry name" value="Ribonucleotide Reductase, subunit A"/>
    <property type="match status" value="1"/>
</dbReference>
<accession>A0A382DZB3</accession>
<evidence type="ECO:0000256" key="1">
    <source>
        <dbReference type="ARBA" id="ARBA00023002"/>
    </source>
</evidence>
<organism evidence="3">
    <name type="scientific">marine metagenome</name>
    <dbReference type="NCBI Taxonomy" id="408172"/>
    <lineage>
        <taxon>unclassified sequences</taxon>
        <taxon>metagenomes</taxon>
        <taxon>ecological metagenomes</taxon>
    </lineage>
</organism>
<dbReference type="GO" id="GO:0004497">
    <property type="term" value="F:monooxygenase activity"/>
    <property type="evidence" value="ECO:0007669"/>
    <property type="project" value="UniProtKB-KW"/>
</dbReference>
<evidence type="ECO:0000256" key="2">
    <source>
        <dbReference type="ARBA" id="ARBA00023033"/>
    </source>
</evidence>